<sequence>MNLIRSHILEFTLNPSINKENLSFFFTNVRQVLEKENLNSKYSKIYFFCNWLLHPELTRKNTTESILREMQEVIVEHLNEKTEIEIELSKKLNLPKLKQELILFLKHINIEIGFIKLNQYWEMFESILLHLLLEKPVLFDRIPKLKTDENTNYNFKGFRLIHYENTICYEILSNELEKLNSRIVIALVRL</sequence>
<dbReference type="Proteomes" id="UP001166021">
    <property type="component" value="Unassembled WGS sequence"/>
</dbReference>
<accession>A0ABR7V6K9</accession>
<protein>
    <submittedName>
        <fullName evidence="1">Uncharacterized protein</fullName>
    </submittedName>
</protein>
<evidence type="ECO:0000313" key="1">
    <source>
        <dbReference type="EMBL" id="MBD0779296.1"/>
    </source>
</evidence>
<organism evidence="1 2">
    <name type="scientific">Maribacter aquimaris</name>
    <dbReference type="NCBI Taxonomy" id="2737171"/>
    <lineage>
        <taxon>Bacteria</taxon>
        <taxon>Pseudomonadati</taxon>
        <taxon>Bacteroidota</taxon>
        <taxon>Flavobacteriia</taxon>
        <taxon>Flavobacteriales</taxon>
        <taxon>Flavobacteriaceae</taxon>
        <taxon>Maribacter</taxon>
    </lineage>
</organism>
<gene>
    <name evidence="1" type="ORF">HPE56_15960</name>
</gene>
<reference evidence="1" key="1">
    <citation type="submission" date="2020-05" db="EMBL/GenBank/DDBJ databases">
        <title>The draft genome sequence of Maribacter sp. ANRC-HE7.</title>
        <authorList>
            <person name="Mu L."/>
        </authorList>
    </citation>
    <scope>NUCLEOTIDE SEQUENCE</scope>
    <source>
        <strain evidence="1">ANRC-HE7</strain>
    </source>
</reference>
<keyword evidence="2" id="KW-1185">Reference proteome</keyword>
<comment type="caution">
    <text evidence="1">The sequence shown here is derived from an EMBL/GenBank/DDBJ whole genome shotgun (WGS) entry which is preliminary data.</text>
</comment>
<evidence type="ECO:0000313" key="2">
    <source>
        <dbReference type="Proteomes" id="UP001166021"/>
    </source>
</evidence>
<proteinExistence type="predicted"/>
<name>A0ABR7V6K9_9FLAO</name>
<dbReference type="RefSeq" id="WP_188244749.1">
    <property type="nucleotide sequence ID" value="NZ_JABTCF010000011.1"/>
</dbReference>
<dbReference type="EMBL" id="JABTCF010000011">
    <property type="protein sequence ID" value="MBD0779296.1"/>
    <property type="molecule type" value="Genomic_DNA"/>
</dbReference>